<dbReference type="NCBIfam" id="NF000355">
    <property type="entry name" value="ribo_prot_ABC_F"/>
    <property type="match status" value="1"/>
</dbReference>
<dbReference type="Pfam" id="PF00005">
    <property type="entry name" value="ABC_tran"/>
    <property type="match status" value="2"/>
</dbReference>
<keyword evidence="2 4" id="KW-0067">ATP-binding</keyword>
<reference evidence="4 5" key="1">
    <citation type="submission" date="2017-03" db="EMBL/GenBank/DDBJ databases">
        <title>Genome sequence of Clostridium oryzae DSM 28571.</title>
        <authorList>
            <person name="Poehlein A."/>
            <person name="Daniel R."/>
        </authorList>
    </citation>
    <scope>NUCLEOTIDE SEQUENCE [LARGE SCALE GENOMIC DNA]</scope>
    <source>
        <strain evidence="4 5">DSM 28571</strain>
    </source>
</reference>
<name>A0A1V4IKY7_9CLOT</name>
<protein>
    <submittedName>
        <fullName evidence="4">Putative ABC transporter ATP-binding protein YheS</fullName>
    </submittedName>
</protein>
<evidence type="ECO:0000256" key="2">
    <source>
        <dbReference type="ARBA" id="ARBA00022840"/>
    </source>
</evidence>
<dbReference type="InterPro" id="IPR032781">
    <property type="entry name" value="ABC_tran_Xtn"/>
</dbReference>
<dbReference type="InterPro" id="IPR003593">
    <property type="entry name" value="AAA+_ATPase"/>
</dbReference>
<keyword evidence="1" id="KW-0547">Nucleotide-binding</keyword>
<accession>A0A1V4IKY7</accession>
<dbReference type="PROSITE" id="PS50893">
    <property type="entry name" value="ABC_TRANSPORTER_2"/>
    <property type="match status" value="2"/>
</dbReference>
<evidence type="ECO:0000313" key="5">
    <source>
        <dbReference type="Proteomes" id="UP000190080"/>
    </source>
</evidence>
<dbReference type="CDD" id="cd03221">
    <property type="entry name" value="ABCF_EF-3"/>
    <property type="match status" value="2"/>
</dbReference>
<feature type="domain" description="ABC transporter" evidence="3">
    <location>
        <begin position="5"/>
        <end position="218"/>
    </location>
</feature>
<dbReference type="Gene3D" id="3.40.50.300">
    <property type="entry name" value="P-loop containing nucleotide triphosphate hydrolases"/>
    <property type="match status" value="2"/>
</dbReference>
<dbReference type="PANTHER" id="PTHR42855:SF2">
    <property type="entry name" value="DRUG RESISTANCE ABC TRANSPORTER,ATP-BINDING PROTEIN"/>
    <property type="match status" value="1"/>
</dbReference>
<dbReference type="Proteomes" id="UP000190080">
    <property type="component" value="Unassembled WGS sequence"/>
</dbReference>
<evidence type="ECO:0000313" key="4">
    <source>
        <dbReference type="EMBL" id="OPJ60500.1"/>
    </source>
</evidence>
<dbReference type="GO" id="GO:0005524">
    <property type="term" value="F:ATP binding"/>
    <property type="evidence" value="ECO:0007669"/>
    <property type="project" value="UniProtKB-KW"/>
</dbReference>
<dbReference type="PANTHER" id="PTHR42855">
    <property type="entry name" value="ABC TRANSPORTER ATP-BINDING SUBUNIT"/>
    <property type="match status" value="1"/>
</dbReference>
<keyword evidence="5" id="KW-1185">Reference proteome</keyword>
<feature type="domain" description="ABC transporter" evidence="3">
    <location>
        <begin position="316"/>
        <end position="527"/>
    </location>
</feature>
<dbReference type="InterPro" id="IPR003439">
    <property type="entry name" value="ABC_transporter-like_ATP-bd"/>
</dbReference>
<dbReference type="SMART" id="SM00382">
    <property type="entry name" value="AAA"/>
    <property type="match status" value="2"/>
</dbReference>
<proteinExistence type="predicted"/>
<gene>
    <name evidence="4" type="primary">yheS_3</name>
    <name evidence="4" type="ORF">CLORY_28090</name>
</gene>
<dbReference type="STRING" id="1450648.CLORY_28090"/>
<dbReference type="InterPro" id="IPR027417">
    <property type="entry name" value="P-loop_NTPase"/>
</dbReference>
<dbReference type="InterPro" id="IPR051309">
    <property type="entry name" value="ABCF_ATPase"/>
</dbReference>
<evidence type="ECO:0000259" key="3">
    <source>
        <dbReference type="PROSITE" id="PS50893"/>
    </source>
</evidence>
<dbReference type="EMBL" id="MZGV01000031">
    <property type="protein sequence ID" value="OPJ60500.1"/>
    <property type="molecule type" value="Genomic_DNA"/>
</dbReference>
<dbReference type="SUPFAM" id="SSF52540">
    <property type="entry name" value="P-loop containing nucleoside triphosphate hydrolases"/>
    <property type="match status" value="2"/>
</dbReference>
<evidence type="ECO:0000256" key="1">
    <source>
        <dbReference type="ARBA" id="ARBA00022741"/>
    </source>
</evidence>
<comment type="caution">
    <text evidence="4">The sequence shown here is derived from an EMBL/GenBank/DDBJ whole genome shotgun (WGS) entry which is preliminary data.</text>
</comment>
<dbReference type="OrthoDB" id="9801441at2"/>
<dbReference type="Pfam" id="PF12848">
    <property type="entry name" value="ABC_tran_Xtn"/>
    <property type="match status" value="1"/>
</dbReference>
<dbReference type="RefSeq" id="WP_079425516.1">
    <property type="nucleotide sequence ID" value="NZ_MZGV01000031.1"/>
</dbReference>
<organism evidence="4 5">
    <name type="scientific">Clostridium oryzae</name>
    <dbReference type="NCBI Taxonomy" id="1450648"/>
    <lineage>
        <taxon>Bacteria</taxon>
        <taxon>Bacillati</taxon>
        <taxon>Bacillota</taxon>
        <taxon>Clostridia</taxon>
        <taxon>Eubacteriales</taxon>
        <taxon>Clostridiaceae</taxon>
        <taxon>Clostridium</taxon>
    </lineage>
</organism>
<dbReference type="GO" id="GO:0016887">
    <property type="term" value="F:ATP hydrolysis activity"/>
    <property type="evidence" value="ECO:0007669"/>
    <property type="project" value="InterPro"/>
</dbReference>
<sequence length="575" mass="65803">MSLLMQCLNIKKQYGEFNILNGVSFNINTGDKLGLVGINGAGKTTLANILSRNISCDEGSLIYHKQAMCLSYLKQTSDYDEDSLGEFRSDRRQQKAEFYKACDELNVSYLVNGKNSCHWDKLSGGEKIKLLLAKVITSKSDFLILDEPTNHLDLSGITWLIDKLSKYKGTVLVISHDRYFLDAVATKIVELDNGKAHMYQGNYSFYRDEKKKAYDSQLNAYLLQENYKNKIDSEINNLKNWSYKAHKESAAKAIAMGNKMGGKEHLRTKAKKMDNQIKSRIKRLEKIDIEGVTKPKEEKNINFSLMDSHKVTKSILSVVDLSKSYGSNIVFHKSTFYINREEKVGIYGINGCGKTTLLKILLNKETYEGKLSISKGINIGYISQDVLDLPEDKTILEYLDPKNNDEMGTIISNLYNLGFDSAAVSKKLFQLSMGEKMKIKLTMMIKNNNDVLILDEPTNHMDLHFREQLETVLENFTGTLLLVTHDRYMLERICNKLLVFEHKAIKKVDSGFKEYISRPQIKEKQEDKLTLINNELTFVISKLSTCKKDSEEYKELDTKYTELIKMKRKLSSNFT</sequence>
<dbReference type="AlphaFoldDB" id="A0A1V4IKY7"/>